<dbReference type="GO" id="GO:0017000">
    <property type="term" value="P:antibiotic biosynthetic process"/>
    <property type="evidence" value="ECO:0007669"/>
    <property type="project" value="InterPro"/>
</dbReference>
<organism evidence="2 3">
    <name type="scientific">Nitritalea halalkaliphila LW7</name>
    <dbReference type="NCBI Taxonomy" id="1189621"/>
    <lineage>
        <taxon>Bacteria</taxon>
        <taxon>Pseudomonadati</taxon>
        <taxon>Bacteroidota</taxon>
        <taxon>Cytophagia</taxon>
        <taxon>Cytophagales</taxon>
        <taxon>Cyclobacteriaceae</taxon>
        <taxon>Nitritalea</taxon>
    </lineage>
</organism>
<protein>
    <submittedName>
        <fullName evidence="2">Penicillin acylase</fullName>
    </submittedName>
</protein>
<evidence type="ECO:0000313" key="3">
    <source>
        <dbReference type="Proteomes" id="UP000005551"/>
    </source>
</evidence>
<name>I5C955_9BACT</name>
<dbReference type="STRING" id="1189621.A3SI_03675"/>
<accession>I5C955</accession>
<sequence>MAVHYGQALLAAGRRLDRPWDAYVFEFLAEAAPAEMQVEALKKALDKLEDDFGSWQTPWGEINRFQRINNSISPAFSDAEESLPVPFNSSQWGSLAAYGSRSYPNTKRWYGNVGNSFVAAVEFGDRVVAKSLLAGGQSGDPASPHFNDQAERYVQGDFKPVHYYLEDVLEHAQESYQPGSRKR</sequence>
<dbReference type="InterPro" id="IPR002692">
    <property type="entry name" value="S45"/>
</dbReference>
<evidence type="ECO:0000313" key="2">
    <source>
        <dbReference type="EMBL" id="EIM78357.1"/>
    </source>
</evidence>
<dbReference type="PANTHER" id="PTHR34218">
    <property type="entry name" value="PEPTIDASE S45 PENICILLIN AMIDASE"/>
    <property type="match status" value="1"/>
</dbReference>
<dbReference type="Gene3D" id="1.10.1400.10">
    <property type="match status" value="1"/>
</dbReference>
<reference evidence="2 3" key="1">
    <citation type="submission" date="2012-05" db="EMBL/GenBank/DDBJ databases">
        <title>Genome sequence of Nitritalea halalkaliphila LW7.</title>
        <authorList>
            <person name="Jangir P.K."/>
            <person name="Singh A."/>
            <person name="Shivaji S."/>
            <person name="Sharma R."/>
        </authorList>
    </citation>
    <scope>NUCLEOTIDE SEQUENCE [LARGE SCALE GENOMIC DNA]</scope>
    <source>
        <strain evidence="2 3">LW7</strain>
    </source>
</reference>
<dbReference type="GO" id="GO:0016787">
    <property type="term" value="F:hydrolase activity"/>
    <property type="evidence" value="ECO:0007669"/>
    <property type="project" value="InterPro"/>
</dbReference>
<dbReference type="Proteomes" id="UP000005551">
    <property type="component" value="Unassembled WGS sequence"/>
</dbReference>
<dbReference type="PATRIC" id="fig|1189621.3.peg.769"/>
<keyword evidence="1" id="KW-0732">Signal</keyword>
<proteinExistence type="predicted"/>
<dbReference type="Pfam" id="PF01804">
    <property type="entry name" value="Penicil_amidase"/>
    <property type="match status" value="1"/>
</dbReference>
<keyword evidence="3" id="KW-1185">Reference proteome</keyword>
<dbReference type="EMBL" id="AJYA01000007">
    <property type="protein sequence ID" value="EIM78357.1"/>
    <property type="molecule type" value="Genomic_DNA"/>
</dbReference>
<comment type="caution">
    <text evidence="2">The sequence shown here is derived from an EMBL/GenBank/DDBJ whole genome shotgun (WGS) entry which is preliminary data.</text>
</comment>
<dbReference type="PANTHER" id="PTHR34218:SF3">
    <property type="entry name" value="ACYL-HOMOSERINE LACTONE ACYLASE PVDQ"/>
    <property type="match status" value="1"/>
</dbReference>
<dbReference type="InterPro" id="IPR043147">
    <property type="entry name" value="Penicillin_amidase_A-knob"/>
</dbReference>
<dbReference type="AlphaFoldDB" id="I5C955"/>
<evidence type="ECO:0000256" key="1">
    <source>
        <dbReference type="ARBA" id="ARBA00022729"/>
    </source>
</evidence>
<dbReference type="Gene3D" id="3.60.20.10">
    <property type="entry name" value="Glutamine Phosphoribosylpyrophosphate, subunit 1, domain 1"/>
    <property type="match status" value="1"/>
</dbReference>
<gene>
    <name evidence="2" type="ORF">A3SI_03675</name>
</gene>
<dbReference type="SUPFAM" id="SSF56235">
    <property type="entry name" value="N-terminal nucleophile aminohydrolases (Ntn hydrolases)"/>
    <property type="match status" value="1"/>
</dbReference>
<dbReference type="InterPro" id="IPR029055">
    <property type="entry name" value="Ntn_hydrolases_N"/>
</dbReference>